<evidence type="ECO:0000256" key="1">
    <source>
        <dbReference type="ARBA" id="ARBA00004141"/>
    </source>
</evidence>
<evidence type="ECO:0000256" key="10">
    <source>
        <dbReference type="ARBA" id="ARBA00023303"/>
    </source>
</evidence>
<dbReference type="InterPro" id="IPR005821">
    <property type="entry name" value="Ion_trans_dom"/>
</dbReference>
<comment type="caution">
    <text evidence="14">The sequence shown here is derived from an EMBL/GenBank/DDBJ whole genome shotgun (WGS) entry which is preliminary data.</text>
</comment>
<dbReference type="AlphaFoldDB" id="A0A6G0XR47"/>
<reference evidence="14 15" key="1">
    <citation type="submission" date="2019-07" db="EMBL/GenBank/DDBJ databases">
        <title>Genomics analysis of Aphanomyces spp. identifies a new class of oomycete effector associated with host adaptation.</title>
        <authorList>
            <person name="Gaulin E."/>
        </authorList>
    </citation>
    <scope>NUCLEOTIDE SEQUENCE [LARGE SCALE GENOMIC DNA]</scope>
    <source>
        <strain evidence="14 15">ATCC 201684</strain>
    </source>
</reference>
<dbReference type="Pfam" id="PF00520">
    <property type="entry name" value="Ion_trans"/>
    <property type="match status" value="1"/>
</dbReference>
<keyword evidence="4 12" id="KW-0812">Transmembrane</keyword>
<dbReference type="Gene3D" id="1.20.120.350">
    <property type="entry name" value="Voltage-gated potassium channels. Chain C"/>
    <property type="match status" value="1"/>
</dbReference>
<dbReference type="Gene3D" id="3.40.50.720">
    <property type="entry name" value="NAD(P)-binding Rossmann-like Domain"/>
    <property type="match status" value="2"/>
</dbReference>
<protein>
    <recommendedName>
        <fullName evidence="11">BK channel</fullName>
    </recommendedName>
</protein>
<evidence type="ECO:0000256" key="6">
    <source>
        <dbReference type="ARBA" id="ARBA00022958"/>
    </source>
</evidence>
<feature type="domain" description="RCK N-terminal" evidence="13">
    <location>
        <begin position="274"/>
        <end position="413"/>
    </location>
</feature>
<sequence>MLQPKRGYVQRWLRTLKTVLLKPRMRGETFRKWVNRNLENSPLAALIDTFQVILGLGVTMIYFYQNWTKFQDVPETIALRNLQIVIGLIFTVDYLARLYAADSRSTFVVSTMSLIDLGTIIPQWLELIIADNSRLKGQASSLKTLRALRFLRAFRLLSLTKTAKGRQGGILFLTVVAIIFCSAGIFQALEKCDYPDQPNCQTLEMYNACYLVVITIATLGYGDLAPKSDNAKVVVIVLIGFTGVFLPLQISRFSDILNRETEYDQAFTLQKEKHPHILICGEVNSGALDFFLRQFLHPDNFNWKDKVVILCPGLPSHNLCRILLSPAYETRVMYLQGSAMLDSDLKRAAAANARMCFVLLNKFSPDGDRNDTASNLLTISLRHHTEDVPIFVQVLKTDNIRHVQMSGATNILCIDELKMGILAKACIVPGFCALISNIIFTLRAQSARSHLWASEYLDGCATMLCRARLPAYLDGCLSFSTLVRILYKEYNMLTIATTGKQHLDMQLFPSKLVLKSFHKLLILTTNPDDANKVDNLSLSVLQKYSDLIPAMDRINDRWNANSLRGKIRSRSSTLMSNVSNMSLRTINSGMLPMHSPKTTAVRRVSVGHVIPCDDDTADSSHVGSKTMVSQFIDKKQPVHPATTHTESPVVALTTPQPRLPDLHVIDPRTAAFGRDLSQHSYSNEMEGEDQFPTNFETTSVPSHTTYASFLDNALPHDLHNHIVLLGMPNKLHDFVAPLRHLETGFQNPTKAVLCVPIVVVALLPMTEKQHASIASFERVYYLHGSPLNETVLREANVFTAKSIVILTNCMQISFHHEHEDHDIIDLNMIDTDAITLHRFVTEACENVCPAGCPRPTVIIELNRPSSMRFLKDELLRAEPPPVAQAVKALTRKVLSRADDPLDNICHPLYASGKVFISNSLDAMLGSCDRYGSTLDLVQLLTFGEEREGGRVVDLIDLPSGYMDKEFRDLFEYLLRQKDILALGLYRARQTRHSYVFMNPFEGAIVREADKVFVLR</sequence>
<dbReference type="InterPro" id="IPR003929">
    <property type="entry name" value="K_chnl_BK_asu"/>
</dbReference>
<dbReference type="EMBL" id="VJMJ01000023">
    <property type="protein sequence ID" value="KAF0742918.1"/>
    <property type="molecule type" value="Genomic_DNA"/>
</dbReference>
<feature type="transmembrane region" description="Helical" evidence="12">
    <location>
        <begin position="205"/>
        <end position="221"/>
    </location>
</feature>
<keyword evidence="6" id="KW-0630">Potassium</keyword>
<evidence type="ECO:0000259" key="13">
    <source>
        <dbReference type="PROSITE" id="PS51201"/>
    </source>
</evidence>
<dbReference type="Pfam" id="PF03493">
    <property type="entry name" value="BK_channel_a"/>
    <property type="match status" value="1"/>
</dbReference>
<keyword evidence="3" id="KW-0633">Potassium transport</keyword>
<dbReference type="InterPro" id="IPR003148">
    <property type="entry name" value="RCK_N"/>
</dbReference>
<evidence type="ECO:0000256" key="11">
    <source>
        <dbReference type="ARBA" id="ARBA00029579"/>
    </source>
</evidence>
<dbReference type="SUPFAM" id="SSF51735">
    <property type="entry name" value="NAD(P)-binding Rossmann-fold domains"/>
    <property type="match status" value="1"/>
</dbReference>
<proteinExistence type="predicted"/>
<feature type="transmembrane region" description="Helical" evidence="12">
    <location>
        <begin position="77"/>
        <end position="96"/>
    </location>
</feature>
<dbReference type="Proteomes" id="UP000481153">
    <property type="component" value="Unassembled WGS sequence"/>
</dbReference>
<dbReference type="PROSITE" id="PS51201">
    <property type="entry name" value="RCK_N"/>
    <property type="match status" value="1"/>
</dbReference>
<keyword evidence="5" id="KW-0631">Potassium channel</keyword>
<keyword evidence="10" id="KW-0407">Ion channel</keyword>
<feature type="transmembrane region" description="Helical" evidence="12">
    <location>
        <begin position="170"/>
        <end position="189"/>
    </location>
</feature>
<evidence type="ECO:0000256" key="8">
    <source>
        <dbReference type="ARBA" id="ARBA00023065"/>
    </source>
</evidence>
<feature type="transmembrane region" description="Helical" evidence="12">
    <location>
        <begin position="43"/>
        <end position="65"/>
    </location>
</feature>
<dbReference type="SUPFAM" id="SSF81324">
    <property type="entry name" value="Voltage-gated potassium channels"/>
    <property type="match status" value="1"/>
</dbReference>
<evidence type="ECO:0000256" key="9">
    <source>
        <dbReference type="ARBA" id="ARBA00023136"/>
    </source>
</evidence>
<dbReference type="PANTHER" id="PTHR10027:SF10">
    <property type="entry name" value="SLOWPOKE 2, ISOFORM D"/>
    <property type="match status" value="1"/>
</dbReference>
<keyword evidence="9 12" id="KW-0472">Membrane</keyword>
<feature type="transmembrane region" description="Helical" evidence="12">
    <location>
        <begin position="233"/>
        <end position="250"/>
    </location>
</feature>
<evidence type="ECO:0000256" key="7">
    <source>
        <dbReference type="ARBA" id="ARBA00022989"/>
    </source>
</evidence>
<dbReference type="InterPro" id="IPR027359">
    <property type="entry name" value="Volt_channel_dom_sf"/>
</dbReference>
<dbReference type="InterPro" id="IPR047871">
    <property type="entry name" value="K_chnl_Slo-like"/>
</dbReference>
<evidence type="ECO:0000256" key="3">
    <source>
        <dbReference type="ARBA" id="ARBA00022538"/>
    </source>
</evidence>
<dbReference type="VEuPathDB" id="FungiDB:AeMF1_019838"/>
<keyword evidence="7 12" id="KW-1133">Transmembrane helix</keyword>
<dbReference type="InterPro" id="IPR036291">
    <property type="entry name" value="NAD(P)-bd_dom_sf"/>
</dbReference>
<evidence type="ECO:0000313" key="15">
    <source>
        <dbReference type="Proteomes" id="UP000481153"/>
    </source>
</evidence>
<evidence type="ECO:0000256" key="4">
    <source>
        <dbReference type="ARBA" id="ARBA00022692"/>
    </source>
</evidence>
<evidence type="ECO:0000313" key="14">
    <source>
        <dbReference type="EMBL" id="KAF0742918.1"/>
    </source>
</evidence>
<organism evidence="14 15">
    <name type="scientific">Aphanomyces euteiches</name>
    <dbReference type="NCBI Taxonomy" id="100861"/>
    <lineage>
        <taxon>Eukaryota</taxon>
        <taxon>Sar</taxon>
        <taxon>Stramenopiles</taxon>
        <taxon>Oomycota</taxon>
        <taxon>Saprolegniomycetes</taxon>
        <taxon>Saprolegniales</taxon>
        <taxon>Verrucalvaceae</taxon>
        <taxon>Aphanomyces</taxon>
    </lineage>
</organism>
<name>A0A6G0XR47_9STRA</name>
<dbReference type="GO" id="GO:0005267">
    <property type="term" value="F:potassium channel activity"/>
    <property type="evidence" value="ECO:0007669"/>
    <property type="project" value="UniProtKB-KW"/>
</dbReference>
<dbReference type="Pfam" id="PF22614">
    <property type="entry name" value="Slo-like_RCK"/>
    <property type="match status" value="2"/>
</dbReference>
<evidence type="ECO:0000256" key="2">
    <source>
        <dbReference type="ARBA" id="ARBA00022448"/>
    </source>
</evidence>
<evidence type="ECO:0000256" key="12">
    <source>
        <dbReference type="SAM" id="Phobius"/>
    </source>
</evidence>
<comment type="subcellular location">
    <subcellularLocation>
        <location evidence="1">Membrane</location>
        <topology evidence="1">Multi-pass membrane protein</topology>
    </subcellularLocation>
</comment>
<keyword evidence="15" id="KW-1185">Reference proteome</keyword>
<dbReference type="PRINTS" id="PR00169">
    <property type="entry name" value="KCHANNEL"/>
</dbReference>
<gene>
    <name evidence="14" type="ORF">Ae201684_002312</name>
</gene>
<keyword evidence="2" id="KW-0813">Transport</keyword>
<evidence type="ECO:0000256" key="5">
    <source>
        <dbReference type="ARBA" id="ARBA00022826"/>
    </source>
</evidence>
<dbReference type="GO" id="GO:0016020">
    <property type="term" value="C:membrane"/>
    <property type="evidence" value="ECO:0007669"/>
    <property type="project" value="UniProtKB-SubCell"/>
</dbReference>
<dbReference type="Gene3D" id="1.10.287.70">
    <property type="match status" value="1"/>
</dbReference>
<accession>A0A6G0XR47</accession>
<dbReference type="PANTHER" id="PTHR10027">
    <property type="entry name" value="CALCIUM-ACTIVATED POTASSIUM CHANNEL ALPHA CHAIN"/>
    <property type="match status" value="1"/>
</dbReference>
<keyword evidence="8" id="KW-0406">Ion transport</keyword>